<protein>
    <recommendedName>
        <fullName evidence="2">Small acidic protein</fullName>
    </recommendedName>
</protein>
<feature type="region of interest" description="Disordered" evidence="3">
    <location>
        <begin position="59"/>
        <end position="83"/>
    </location>
</feature>
<feature type="compositionally biased region" description="Basic and acidic residues" evidence="3">
    <location>
        <begin position="114"/>
        <end position="163"/>
    </location>
</feature>
<dbReference type="Pfam" id="PF15477">
    <property type="entry name" value="SMAP"/>
    <property type="match status" value="1"/>
</dbReference>
<feature type="compositionally biased region" description="Basic and acidic residues" evidence="3">
    <location>
        <begin position="33"/>
        <end position="43"/>
    </location>
</feature>
<dbReference type="PANTHER" id="PTHR22175:SF0">
    <property type="entry name" value="SMALL ACIDIC PROTEIN"/>
    <property type="match status" value="1"/>
</dbReference>
<dbReference type="AlphaFoldDB" id="A0A8J1TBK5"/>
<dbReference type="EMBL" id="CAIIXF020000011">
    <property type="protein sequence ID" value="CAH1800246.1"/>
    <property type="molecule type" value="Genomic_DNA"/>
</dbReference>
<comment type="caution">
    <text evidence="4">The sequence shown here is derived from an EMBL/GenBank/DDBJ whole genome shotgun (WGS) entry which is preliminary data.</text>
</comment>
<comment type="similarity">
    <text evidence="1">Belongs to the SMAP family.</text>
</comment>
<feature type="region of interest" description="Disordered" evidence="3">
    <location>
        <begin position="97"/>
        <end position="178"/>
    </location>
</feature>
<feature type="region of interest" description="Disordered" evidence="3">
    <location>
        <begin position="1"/>
        <end position="43"/>
    </location>
</feature>
<evidence type="ECO:0000313" key="4">
    <source>
        <dbReference type="EMBL" id="CAH1800246.1"/>
    </source>
</evidence>
<name>A0A8J1TBK5_OWEFU</name>
<dbReference type="InterPro" id="IPR028124">
    <property type="entry name" value="SMAP_dom"/>
</dbReference>
<feature type="compositionally biased region" description="Basic and acidic residues" evidence="3">
    <location>
        <begin position="68"/>
        <end position="83"/>
    </location>
</feature>
<proteinExistence type="inferred from homology"/>
<evidence type="ECO:0000256" key="3">
    <source>
        <dbReference type="SAM" id="MobiDB-lite"/>
    </source>
</evidence>
<feature type="compositionally biased region" description="Basic and acidic residues" evidence="3">
    <location>
        <begin position="15"/>
        <end position="25"/>
    </location>
</feature>
<dbReference type="InterPro" id="IPR026714">
    <property type="entry name" value="SMAP"/>
</dbReference>
<evidence type="ECO:0000256" key="1">
    <source>
        <dbReference type="ARBA" id="ARBA00006502"/>
    </source>
</evidence>
<feature type="compositionally biased region" description="Polar residues" evidence="3">
    <location>
        <begin position="1"/>
        <end position="14"/>
    </location>
</feature>
<accession>A0A8J1TBK5</accession>
<organism evidence="4 5">
    <name type="scientific">Owenia fusiformis</name>
    <name type="common">Polychaete worm</name>
    <dbReference type="NCBI Taxonomy" id="6347"/>
    <lineage>
        <taxon>Eukaryota</taxon>
        <taxon>Metazoa</taxon>
        <taxon>Spiralia</taxon>
        <taxon>Lophotrochozoa</taxon>
        <taxon>Annelida</taxon>
        <taxon>Polychaeta</taxon>
        <taxon>Sedentaria</taxon>
        <taxon>Canalipalpata</taxon>
        <taxon>Sabellida</taxon>
        <taxon>Oweniida</taxon>
        <taxon>Oweniidae</taxon>
        <taxon>Owenia</taxon>
    </lineage>
</organism>
<dbReference type="OrthoDB" id="10066125at2759"/>
<evidence type="ECO:0000256" key="2">
    <source>
        <dbReference type="ARBA" id="ARBA00016161"/>
    </source>
</evidence>
<dbReference type="Proteomes" id="UP000749559">
    <property type="component" value="Unassembled WGS sequence"/>
</dbReference>
<sequence>MSANRESNSTTTDNNDAKGEKRALENEVQSANEWEKADLGDEERKNKFLRLMGGAKKEHHGKFVIGENKTHHGKTEEEVEKTKHDLEEQFTQSLEHKLSGAARKHVGIGFNPEADTHKDSEPIKDKTEEKTEKSEETDKDSEVEVKDNLQEEIKKDDNAEPPKKKAMMMNFVKASSDS</sequence>
<gene>
    <name evidence="4" type="ORF">OFUS_LOCUS24160</name>
</gene>
<reference evidence="4" key="1">
    <citation type="submission" date="2022-03" db="EMBL/GenBank/DDBJ databases">
        <authorList>
            <person name="Martin C."/>
        </authorList>
    </citation>
    <scope>NUCLEOTIDE SEQUENCE</scope>
</reference>
<evidence type="ECO:0000313" key="5">
    <source>
        <dbReference type="Proteomes" id="UP000749559"/>
    </source>
</evidence>
<keyword evidence="5" id="KW-1185">Reference proteome</keyword>
<dbReference type="PANTHER" id="PTHR22175">
    <property type="entry name" value="SMALL ACIDIC PROTEIN-RELATED"/>
    <property type="match status" value="1"/>
</dbReference>